<reference evidence="2 3" key="1">
    <citation type="submission" date="2019-10" db="EMBL/GenBank/DDBJ databases">
        <authorList>
            <person name="Palmer J.M."/>
        </authorList>
    </citation>
    <scope>NUCLEOTIDE SEQUENCE [LARGE SCALE GENOMIC DNA]</scope>
    <source>
        <strain evidence="2 3">TWF730</strain>
    </source>
</reference>
<dbReference type="Proteomes" id="UP001373714">
    <property type="component" value="Unassembled WGS sequence"/>
</dbReference>
<evidence type="ECO:0000256" key="1">
    <source>
        <dbReference type="SAM" id="MobiDB-lite"/>
    </source>
</evidence>
<evidence type="ECO:0000313" key="3">
    <source>
        <dbReference type="Proteomes" id="UP001373714"/>
    </source>
</evidence>
<organism evidence="2 3">
    <name type="scientific">Orbilia blumenaviensis</name>
    <dbReference type="NCBI Taxonomy" id="1796055"/>
    <lineage>
        <taxon>Eukaryota</taxon>
        <taxon>Fungi</taxon>
        <taxon>Dikarya</taxon>
        <taxon>Ascomycota</taxon>
        <taxon>Pezizomycotina</taxon>
        <taxon>Orbiliomycetes</taxon>
        <taxon>Orbiliales</taxon>
        <taxon>Orbiliaceae</taxon>
        <taxon>Orbilia</taxon>
    </lineage>
</organism>
<keyword evidence="3" id="KW-1185">Reference proteome</keyword>
<accession>A0AAV9UK59</accession>
<feature type="region of interest" description="Disordered" evidence="1">
    <location>
        <begin position="1"/>
        <end position="23"/>
    </location>
</feature>
<sequence>MSTATRISGRVAANDKAQTGATEDLEYNKRTYITSPSTTDPWNSLRPSNTGSQLNSDILAQLARVDALGLGGPKKSSL</sequence>
<comment type="caution">
    <text evidence="2">The sequence shown here is derived from an EMBL/GenBank/DDBJ whole genome shotgun (WGS) entry which is preliminary data.</text>
</comment>
<gene>
    <name evidence="2" type="ORF">TWF730_011094</name>
</gene>
<proteinExistence type="predicted"/>
<evidence type="ECO:0000313" key="2">
    <source>
        <dbReference type="EMBL" id="KAK6343504.1"/>
    </source>
</evidence>
<dbReference type="AlphaFoldDB" id="A0AAV9UK59"/>
<protein>
    <submittedName>
        <fullName evidence="2">Uncharacterized protein</fullName>
    </submittedName>
</protein>
<name>A0AAV9UK59_9PEZI</name>
<dbReference type="EMBL" id="JAVHNS010000009">
    <property type="protein sequence ID" value="KAK6343504.1"/>
    <property type="molecule type" value="Genomic_DNA"/>
</dbReference>